<gene>
    <name evidence="10" type="primary">fluC</name>
    <name evidence="10" type="synonym">crcB</name>
    <name evidence="11" type="ORF">A2438_02190</name>
</gene>
<keyword evidence="6 10" id="KW-0407">Ion channel</keyword>
<evidence type="ECO:0000256" key="8">
    <source>
        <dbReference type="ARBA" id="ARBA00035585"/>
    </source>
</evidence>
<evidence type="ECO:0000256" key="5">
    <source>
        <dbReference type="ARBA" id="ARBA00023136"/>
    </source>
</evidence>
<evidence type="ECO:0000256" key="6">
    <source>
        <dbReference type="ARBA" id="ARBA00023303"/>
    </source>
</evidence>
<feature type="transmembrane region" description="Helical" evidence="10">
    <location>
        <begin position="98"/>
        <end position="123"/>
    </location>
</feature>
<keyword evidence="10" id="KW-0479">Metal-binding</keyword>
<evidence type="ECO:0000313" key="12">
    <source>
        <dbReference type="Proteomes" id="UP000179242"/>
    </source>
</evidence>
<dbReference type="GO" id="GO:0046872">
    <property type="term" value="F:metal ion binding"/>
    <property type="evidence" value="ECO:0007669"/>
    <property type="project" value="UniProtKB-KW"/>
</dbReference>
<name>A0A1F4U7Z4_UNCSA</name>
<reference evidence="11 12" key="1">
    <citation type="journal article" date="2016" name="Nat. Commun.">
        <title>Thousands of microbial genomes shed light on interconnected biogeochemical processes in an aquifer system.</title>
        <authorList>
            <person name="Anantharaman K."/>
            <person name="Brown C.T."/>
            <person name="Hug L.A."/>
            <person name="Sharon I."/>
            <person name="Castelle C.J."/>
            <person name="Probst A.J."/>
            <person name="Thomas B.C."/>
            <person name="Singh A."/>
            <person name="Wilkins M.J."/>
            <person name="Karaoz U."/>
            <person name="Brodie E.L."/>
            <person name="Williams K.H."/>
            <person name="Hubbard S.S."/>
            <person name="Banfield J.F."/>
        </authorList>
    </citation>
    <scope>NUCLEOTIDE SEQUENCE [LARGE SCALE GENOMIC DNA]</scope>
</reference>
<keyword evidence="5 10" id="KW-0472">Membrane</keyword>
<dbReference type="PANTHER" id="PTHR28259">
    <property type="entry name" value="FLUORIDE EXPORT PROTEIN 1-RELATED"/>
    <property type="match status" value="1"/>
</dbReference>
<feature type="binding site" evidence="10">
    <location>
        <position position="80"/>
    </location>
    <ligand>
        <name>Na(+)</name>
        <dbReference type="ChEBI" id="CHEBI:29101"/>
        <note>structural</note>
    </ligand>
</feature>
<keyword evidence="10" id="KW-0915">Sodium</keyword>
<sequence length="127" mass="14053">MNLLYIGLGGFLGSICRYLSFQALDRYYHRYHFPLGTLAVNALGSFLIGAALALSIKHNILGRHTLGHFLLVTGFLGGFTTFSAFSQDNLILIMEKQYWLFALNTLLNVGLGLALVAAGYMLVERCF</sequence>
<evidence type="ECO:0000256" key="2">
    <source>
        <dbReference type="ARBA" id="ARBA00022475"/>
    </source>
</evidence>
<evidence type="ECO:0000256" key="1">
    <source>
        <dbReference type="ARBA" id="ARBA00004651"/>
    </source>
</evidence>
<protein>
    <recommendedName>
        <fullName evidence="10">Fluoride-specific ion channel FluC</fullName>
    </recommendedName>
</protein>
<dbReference type="GO" id="GO:0005886">
    <property type="term" value="C:plasma membrane"/>
    <property type="evidence" value="ECO:0007669"/>
    <property type="project" value="UniProtKB-SubCell"/>
</dbReference>
<evidence type="ECO:0000256" key="10">
    <source>
        <dbReference type="HAMAP-Rule" id="MF_00454"/>
    </source>
</evidence>
<keyword evidence="10" id="KW-0406">Ion transport</keyword>
<dbReference type="AlphaFoldDB" id="A0A1F4U7Z4"/>
<keyword evidence="4 10" id="KW-1133">Transmembrane helix</keyword>
<dbReference type="NCBIfam" id="TIGR00494">
    <property type="entry name" value="crcB"/>
    <property type="match status" value="1"/>
</dbReference>
<dbReference type="InterPro" id="IPR003691">
    <property type="entry name" value="FluC"/>
</dbReference>
<dbReference type="PANTHER" id="PTHR28259:SF1">
    <property type="entry name" value="FLUORIDE EXPORT PROTEIN 1-RELATED"/>
    <property type="match status" value="1"/>
</dbReference>
<evidence type="ECO:0000256" key="7">
    <source>
        <dbReference type="ARBA" id="ARBA00035120"/>
    </source>
</evidence>
<dbReference type="HAMAP" id="MF_00454">
    <property type="entry name" value="FluC"/>
    <property type="match status" value="1"/>
</dbReference>
<evidence type="ECO:0000256" key="9">
    <source>
        <dbReference type="ARBA" id="ARBA00049940"/>
    </source>
</evidence>
<dbReference type="EMBL" id="MEUJ01000002">
    <property type="protein sequence ID" value="OGC41068.1"/>
    <property type="molecule type" value="Genomic_DNA"/>
</dbReference>
<dbReference type="GO" id="GO:0140114">
    <property type="term" value="P:cellular detoxification of fluoride"/>
    <property type="evidence" value="ECO:0007669"/>
    <property type="project" value="UniProtKB-UniRule"/>
</dbReference>
<proteinExistence type="inferred from homology"/>
<comment type="caution">
    <text evidence="11">The sequence shown here is derived from an EMBL/GenBank/DDBJ whole genome shotgun (WGS) entry which is preliminary data.</text>
</comment>
<comment type="similarity">
    <text evidence="7 10">Belongs to the fluoride channel Fluc/FEX (TC 1.A.43) family.</text>
</comment>
<comment type="subcellular location">
    <subcellularLocation>
        <location evidence="1 10">Cell membrane</location>
        <topology evidence="1 10">Multi-pass membrane protein</topology>
    </subcellularLocation>
</comment>
<accession>A0A1F4U7Z4</accession>
<comment type="catalytic activity">
    <reaction evidence="8">
        <text>fluoride(in) = fluoride(out)</text>
        <dbReference type="Rhea" id="RHEA:76159"/>
        <dbReference type="ChEBI" id="CHEBI:17051"/>
    </reaction>
    <physiologicalReaction direction="left-to-right" evidence="8">
        <dbReference type="Rhea" id="RHEA:76160"/>
    </physiologicalReaction>
</comment>
<evidence type="ECO:0000313" key="11">
    <source>
        <dbReference type="EMBL" id="OGC41068.1"/>
    </source>
</evidence>
<evidence type="ECO:0000256" key="4">
    <source>
        <dbReference type="ARBA" id="ARBA00022989"/>
    </source>
</evidence>
<organism evidence="11 12">
    <name type="scientific">candidate division WOR-1 bacterium RIFOXYC2_FULL_46_14</name>
    <dbReference type="NCBI Taxonomy" id="1802587"/>
    <lineage>
        <taxon>Bacteria</taxon>
        <taxon>Bacillati</taxon>
        <taxon>Saganbacteria</taxon>
    </lineage>
</organism>
<keyword evidence="10" id="KW-0813">Transport</keyword>
<keyword evidence="3 10" id="KW-0812">Transmembrane</keyword>
<dbReference type="Proteomes" id="UP000179242">
    <property type="component" value="Unassembled WGS sequence"/>
</dbReference>
<evidence type="ECO:0000256" key="3">
    <source>
        <dbReference type="ARBA" id="ARBA00022692"/>
    </source>
</evidence>
<dbReference type="GO" id="GO:0062054">
    <property type="term" value="F:fluoride channel activity"/>
    <property type="evidence" value="ECO:0007669"/>
    <property type="project" value="UniProtKB-UniRule"/>
</dbReference>
<feature type="binding site" evidence="10">
    <location>
        <position position="77"/>
    </location>
    <ligand>
        <name>Na(+)</name>
        <dbReference type="ChEBI" id="CHEBI:29101"/>
        <note>structural</note>
    </ligand>
</feature>
<feature type="transmembrane region" description="Helical" evidence="10">
    <location>
        <begin position="31"/>
        <end position="54"/>
    </location>
</feature>
<keyword evidence="2 10" id="KW-1003">Cell membrane</keyword>
<comment type="activity regulation">
    <text evidence="10">Na(+) is not transported, but it plays an essential structural role and its presence is essential for fluoride channel function.</text>
</comment>
<comment type="function">
    <text evidence="9 10">Fluoride-specific ion channel. Important for reducing fluoride concentration in the cell, thus reducing its toxicity.</text>
</comment>
<feature type="transmembrane region" description="Helical" evidence="10">
    <location>
        <begin position="66"/>
        <end position="86"/>
    </location>
</feature>
<dbReference type="Pfam" id="PF02537">
    <property type="entry name" value="CRCB"/>
    <property type="match status" value="1"/>
</dbReference>